<name>A0A9W9Z6N5_9CNID</name>
<evidence type="ECO:0000313" key="2">
    <source>
        <dbReference type="EMBL" id="KAJ7376171.1"/>
    </source>
</evidence>
<dbReference type="Proteomes" id="UP001163046">
    <property type="component" value="Unassembled WGS sequence"/>
</dbReference>
<evidence type="ECO:0000256" key="1">
    <source>
        <dbReference type="SAM" id="MobiDB-lite"/>
    </source>
</evidence>
<accession>A0A9W9Z6N5</accession>
<dbReference type="EMBL" id="MU826409">
    <property type="protein sequence ID" value="KAJ7376171.1"/>
    <property type="molecule type" value="Genomic_DNA"/>
</dbReference>
<feature type="region of interest" description="Disordered" evidence="1">
    <location>
        <begin position="117"/>
        <end position="144"/>
    </location>
</feature>
<sequence length="242" mass="25255">MYGLKRMTVFSRKVSFLKGSQLDLRSPAFVQKYNVLPPGSDGDSAKHGVHGANVDIFADKAAGYMDIIVRGSSGVRGQHGSPGRKGEDSLRKKPDKTVRDCVKRAITFQGEALACPDVRGARGTPGRPGGNGGDAGKSGNGGNAGRINVYVREVKGSVKLTTCHGYGGKAPANGKGGAGGKGGRGGRGINCKKVRGDFYGLSSCTDDGRTAEAPRGANGKNGKDGKRNFGLRWFKRSIEEGI</sequence>
<evidence type="ECO:0000313" key="3">
    <source>
        <dbReference type="Proteomes" id="UP001163046"/>
    </source>
</evidence>
<feature type="compositionally biased region" description="Basic and acidic residues" evidence="1">
    <location>
        <begin position="84"/>
        <end position="96"/>
    </location>
</feature>
<protein>
    <submittedName>
        <fullName evidence="2">Uncharacterized protein</fullName>
    </submittedName>
</protein>
<feature type="region of interest" description="Disordered" evidence="1">
    <location>
        <begin position="72"/>
        <end position="96"/>
    </location>
</feature>
<gene>
    <name evidence="2" type="ORF">OS493_036285</name>
</gene>
<keyword evidence="3" id="KW-1185">Reference proteome</keyword>
<feature type="compositionally biased region" description="Gly residues" evidence="1">
    <location>
        <begin position="126"/>
        <end position="144"/>
    </location>
</feature>
<dbReference type="AlphaFoldDB" id="A0A9W9Z6N5"/>
<organism evidence="2 3">
    <name type="scientific">Desmophyllum pertusum</name>
    <dbReference type="NCBI Taxonomy" id="174260"/>
    <lineage>
        <taxon>Eukaryota</taxon>
        <taxon>Metazoa</taxon>
        <taxon>Cnidaria</taxon>
        <taxon>Anthozoa</taxon>
        <taxon>Hexacorallia</taxon>
        <taxon>Scleractinia</taxon>
        <taxon>Caryophylliina</taxon>
        <taxon>Caryophylliidae</taxon>
        <taxon>Desmophyllum</taxon>
    </lineage>
</organism>
<comment type="caution">
    <text evidence="2">The sequence shown here is derived from an EMBL/GenBank/DDBJ whole genome shotgun (WGS) entry which is preliminary data.</text>
</comment>
<proteinExistence type="predicted"/>
<reference evidence="2" key="1">
    <citation type="submission" date="2023-01" db="EMBL/GenBank/DDBJ databases">
        <title>Genome assembly of the deep-sea coral Lophelia pertusa.</title>
        <authorList>
            <person name="Herrera S."/>
            <person name="Cordes E."/>
        </authorList>
    </citation>
    <scope>NUCLEOTIDE SEQUENCE</scope>
    <source>
        <strain evidence="2">USNM1676648</strain>
        <tissue evidence="2">Polyp</tissue>
    </source>
</reference>